<reference evidence="3" key="1">
    <citation type="journal article" date="2014" name="Proc. Natl. Acad. Sci. U.S.A.">
        <title>Extensive sampling of basidiomycete genomes demonstrates inadequacy of the white-rot/brown-rot paradigm for wood decay fungi.</title>
        <authorList>
            <person name="Riley R."/>
            <person name="Salamov A.A."/>
            <person name="Brown D.W."/>
            <person name="Nagy L.G."/>
            <person name="Floudas D."/>
            <person name="Held B.W."/>
            <person name="Levasseur A."/>
            <person name="Lombard V."/>
            <person name="Morin E."/>
            <person name="Otillar R."/>
            <person name="Lindquist E.A."/>
            <person name="Sun H."/>
            <person name="LaButti K.M."/>
            <person name="Schmutz J."/>
            <person name="Jabbour D."/>
            <person name="Luo H."/>
            <person name="Baker S.E."/>
            <person name="Pisabarro A.G."/>
            <person name="Walton J.D."/>
            <person name="Blanchette R.A."/>
            <person name="Henrissat B."/>
            <person name="Martin F."/>
            <person name="Cullen D."/>
            <person name="Hibbett D.S."/>
            <person name="Grigoriev I.V."/>
        </authorList>
    </citation>
    <scope>NUCLEOTIDE SEQUENCE [LARGE SCALE GENOMIC DNA]</scope>
    <source>
        <strain evidence="3">CBS 339.88</strain>
    </source>
</reference>
<dbReference type="HOGENOM" id="CLU_1547685_0_0_1"/>
<protein>
    <submittedName>
        <fullName evidence="2">Uncharacterized protein</fullName>
    </submittedName>
</protein>
<dbReference type="EMBL" id="KL142389">
    <property type="protein sequence ID" value="KDR72194.1"/>
    <property type="molecule type" value="Genomic_DNA"/>
</dbReference>
<accession>A0A067SWX0</accession>
<name>A0A067SWX0_GALM3</name>
<keyword evidence="3" id="KW-1185">Reference proteome</keyword>
<dbReference type="AlphaFoldDB" id="A0A067SWX0"/>
<evidence type="ECO:0000313" key="3">
    <source>
        <dbReference type="Proteomes" id="UP000027222"/>
    </source>
</evidence>
<feature type="compositionally biased region" description="Polar residues" evidence="1">
    <location>
        <begin position="67"/>
        <end position="80"/>
    </location>
</feature>
<evidence type="ECO:0000256" key="1">
    <source>
        <dbReference type="SAM" id="MobiDB-lite"/>
    </source>
</evidence>
<feature type="region of interest" description="Disordered" evidence="1">
    <location>
        <begin position="67"/>
        <end position="87"/>
    </location>
</feature>
<evidence type="ECO:0000313" key="2">
    <source>
        <dbReference type="EMBL" id="KDR72194.1"/>
    </source>
</evidence>
<dbReference type="OrthoDB" id="3067694at2759"/>
<proteinExistence type="predicted"/>
<organism evidence="2 3">
    <name type="scientific">Galerina marginata (strain CBS 339.88)</name>
    <dbReference type="NCBI Taxonomy" id="685588"/>
    <lineage>
        <taxon>Eukaryota</taxon>
        <taxon>Fungi</taxon>
        <taxon>Dikarya</taxon>
        <taxon>Basidiomycota</taxon>
        <taxon>Agaricomycotina</taxon>
        <taxon>Agaricomycetes</taxon>
        <taxon>Agaricomycetidae</taxon>
        <taxon>Agaricales</taxon>
        <taxon>Agaricineae</taxon>
        <taxon>Strophariaceae</taxon>
        <taxon>Galerina</taxon>
    </lineage>
</organism>
<dbReference type="STRING" id="685588.A0A067SWX0"/>
<gene>
    <name evidence="2" type="ORF">GALMADRAFT_74091</name>
</gene>
<dbReference type="Proteomes" id="UP000027222">
    <property type="component" value="Unassembled WGS sequence"/>
</dbReference>
<sequence>MYTTRSHLLAPPPNSNIRYKFLSGIAHTQEWERQVSFIGMAFGHDELHAQLYSDALSYTTRSGSSNAPANLGFSSHQSPATGGRGRPRAQDMALQVTDRIPAYDARNTVFDAQTDWPALSRVLPPFHSEVPRGSFAAVGYTCNTYLANDKWNLSCNIQFVVVMGTPDRMHYSFEDSYC</sequence>